<evidence type="ECO:0000313" key="1">
    <source>
        <dbReference type="EMBL" id="KAI5667590.1"/>
    </source>
</evidence>
<proteinExistence type="predicted"/>
<evidence type="ECO:0000313" key="2">
    <source>
        <dbReference type="Proteomes" id="UP001060085"/>
    </source>
</evidence>
<sequence length="243" mass="27803">MPGQPGMHFMTIDLFMPLFLLSSRVLPDSSFFSLLLLLLSLPESRLCLFFFSPSLPRRLDAVVTQCLCSAPSILGVPLAVLTTHHSDSVLPIGLNLRHREEKEDFGLPPFVDWFTPNLSFDQMMNPWASNQDRWLKFEWVRDAEPGWAELSVMILFFCWHFDTVITPCCCSAPSILGVPLAVPTPPQQRVQDKALFWMICTEIVPLRDDRDNPLERLTKLESYFVHVEELEKKTLLKLLSINA</sequence>
<comment type="caution">
    <text evidence="1">The sequence shown here is derived from an EMBL/GenBank/DDBJ whole genome shotgun (WGS) entry which is preliminary data.</text>
</comment>
<dbReference type="Proteomes" id="UP001060085">
    <property type="component" value="Linkage Group LG04"/>
</dbReference>
<accession>A0ACC0B4L6</accession>
<dbReference type="EMBL" id="CM044704">
    <property type="protein sequence ID" value="KAI5667590.1"/>
    <property type="molecule type" value="Genomic_DNA"/>
</dbReference>
<organism evidence="1 2">
    <name type="scientific">Catharanthus roseus</name>
    <name type="common">Madagascar periwinkle</name>
    <name type="synonym">Vinca rosea</name>
    <dbReference type="NCBI Taxonomy" id="4058"/>
    <lineage>
        <taxon>Eukaryota</taxon>
        <taxon>Viridiplantae</taxon>
        <taxon>Streptophyta</taxon>
        <taxon>Embryophyta</taxon>
        <taxon>Tracheophyta</taxon>
        <taxon>Spermatophyta</taxon>
        <taxon>Magnoliopsida</taxon>
        <taxon>eudicotyledons</taxon>
        <taxon>Gunneridae</taxon>
        <taxon>Pentapetalae</taxon>
        <taxon>asterids</taxon>
        <taxon>lamiids</taxon>
        <taxon>Gentianales</taxon>
        <taxon>Apocynaceae</taxon>
        <taxon>Rauvolfioideae</taxon>
        <taxon>Vinceae</taxon>
        <taxon>Catharanthinae</taxon>
        <taxon>Catharanthus</taxon>
    </lineage>
</organism>
<keyword evidence="2" id="KW-1185">Reference proteome</keyword>
<reference evidence="2" key="1">
    <citation type="journal article" date="2023" name="Nat. Plants">
        <title>Single-cell RNA sequencing provides a high-resolution roadmap for understanding the multicellular compartmentation of specialized metabolism.</title>
        <authorList>
            <person name="Sun S."/>
            <person name="Shen X."/>
            <person name="Li Y."/>
            <person name="Li Y."/>
            <person name="Wang S."/>
            <person name="Li R."/>
            <person name="Zhang H."/>
            <person name="Shen G."/>
            <person name="Guo B."/>
            <person name="Wei J."/>
            <person name="Xu J."/>
            <person name="St-Pierre B."/>
            <person name="Chen S."/>
            <person name="Sun C."/>
        </authorList>
    </citation>
    <scope>NUCLEOTIDE SEQUENCE [LARGE SCALE GENOMIC DNA]</scope>
</reference>
<protein>
    <submittedName>
        <fullName evidence="1">Uncharacterized protein</fullName>
    </submittedName>
</protein>
<name>A0ACC0B4L6_CATRO</name>
<gene>
    <name evidence="1" type="ORF">M9H77_17443</name>
</gene>